<sequence length="69" mass="6459">MRGASRPPSTQLDHAGGDAPSCGGGTAARPPAGGTRDREAGPPGSEPAQADGTPDSPCGYPDGTAGGAG</sequence>
<dbReference type="Proteomes" id="UP000579250">
    <property type="component" value="Unassembled WGS sequence"/>
</dbReference>
<dbReference type="EMBL" id="JAAXPI010000127">
    <property type="protein sequence ID" value="NKZ09148.1"/>
    <property type="molecule type" value="Genomic_DNA"/>
</dbReference>
<dbReference type="AlphaFoldDB" id="A0A846ZED8"/>
<organism evidence="2 3">
    <name type="scientific">Actinomadura latina</name>
    <dbReference type="NCBI Taxonomy" id="163603"/>
    <lineage>
        <taxon>Bacteria</taxon>
        <taxon>Bacillati</taxon>
        <taxon>Actinomycetota</taxon>
        <taxon>Actinomycetes</taxon>
        <taxon>Streptosporangiales</taxon>
        <taxon>Thermomonosporaceae</taxon>
        <taxon>Actinomadura</taxon>
    </lineage>
</organism>
<feature type="non-terminal residue" evidence="2">
    <location>
        <position position="69"/>
    </location>
</feature>
<reference evidence="2 3" key="1">
    <citation type="submission" date="2020-04" db="EMBL/GenBank/DDBJ databases">
        <title>MicrobeNet Type strains.</title>
        <authorList>
            <person name="Nicholson A.C."/>
        </authorList>
    </citation>
    <scope>NUCLEOTIDE SEQUENCE [LARGE SCALE GENOMIC DNA]</scope>
    <source>
        <strain evidence="2 3">ATCC BAA-277</strain>
    </source>
</reference>
<evidence type="ECO:0000256" key="1">
    <source>
        <dbReference type="SAM" id="MobiDB-lite"/>
    </source>
</evidence>
<evidence type="ECO:0000313" key="2">
    <source>
        <dbReference type="EMBL" id="NKZ09148.1"/>
    </source>
</evidence>
<comment type="caution">
    <text evidence="2">The sequence shown here is derived from an EMBL/GenBank/DDBJ whole genome shotgun (WGS) entry which is preliminary data.</text>
</comment>
<evidence type="ECO:0000313" key="3">
    <source>
        <dbReference type="Proteomes" id="UP000579250"/>
    </source>
</evidence>
<proteinExistence type="predicted"/>
<accession>A0A846ZED8</accession>
<feature type="region of interest" description="Disordered" evidence="1">
    <location>
        <begin position="1"/>
        <end position="69"/>
    </location>
</feature>
<keyword evidence="3" id="KW-1185">Reference proteome</keyword>
<name>A0A846ZED8_9ACTN</name>
<protein>
    <submittedName>
        <fullName evidence="2">Uncharacterized protein</fullName>
    </submittedName>
</protein>
<gene>
    <name evidence="2" type="ORF">HGB48_36230</name>
</gene>